<dbReference type="Gene3D" id="3.40.50.300">
    <property type="entry name" value="P-loop containing nucleotide triphosphate hydrolases"/>
    <property type="match status" value="1"/>
</dbReference>
<evidence type="ECO:0000313" key="7">
    <source>
        <dbReference type="EMBL" id="KAF9959110.1"/>
    </source>
</evidence>
<dbReference type="GO" id="GO:0005694">
    <property type="term" value="C:chromosome"/>
    <property type="evidence" value="ECO:0007669"/>
    <property type="project" value="TreeGrafter"/>
</dbReference>
<keyword evidence="7" id="KW-0547">Nucleotide-binding</keyword>
<evidence type="ECO:0000256" key="2">
    <source>
        <dbReference type="ARBA" id="ARBA00022801"/>
    </source>
</evidence>
<keyword evidence="2" id="KW-0378">Hydrolase</keyword>
<evidence type="ECO:0000256" key="5">
    <source>
        <dbReference type="ARBA" id="ARBA00023242"/>
    </source>
</evidence>
<dbReference type="Pfam" id="PF00270">
    <property type="entry name" value="DEAD"/>
    <property type="match status" value="1"/>
</dbReference>
<dbReference type="PANTHER" id="PTHR13710:SF153">
    <property type="entry name" value="RECQ-LIKE DNA HELICASE BLM"/>
    <property type="match status" value="1"/>
</dbReference>
<evidence type="ECO:0000256" key="4">
    <source>
        <dbReference type="ARBA" id="ARBA00023235"/>
    </source>
</evidence>
<reference evidence="7" key="1">
    <citation type="journal article" date="2020" name="Fungal Divers.">
        <title>Resolving the Mortierellaceae phylogeny through synthesis of multi-gene phylogenetics and phylogenomics.</title>
        <authorList>
            <person name="Vandepol N."/>
            <person name="Liber J."/>
            <person name="Desiro A."/>
            <person name="Na H."/>
            <person name="Kennedy M."/>
            <person name="Barry K."/>
            <person name="Grigoriev I.V."/>
            <person name="Miller A.N."/>
            <person name="O'Donnell K."/>
            <person name="Stajich J.E."/>
            <person name="Bonito G."/>
        </authorList>
    </citation>
    <scope>NUCLEOTIDE SEQUENCE</scope>
    <source>
        <strain evidence="7">CK1249</strain>
    </source>
</reference>
<dbReference type="SMART" id="SM00487">
    <property type="entry name" value="DEXDc"/>
    <property type="match status" value="1"/>
</dbReference>
<dbReference type="GO" id="GO:0009378">
    <property type="term" value="F:four-way junction helicase activity"/>
    <property type="evidence" value="ECO:0007669"/>
    <property type="project" value="TreeGrafter"/>
</dbReference>
<dbReference type="PROSITE" id="PS51192">
    <property type="entry name" value="HELICASE_ATP_BIND_1"/>
    <property type="match status" value="1"/>
</dbReference>
<dbReference type="InterPro" id="IPR027417">
    <property type="entry name" value="P-loop_NTPase"/>
</dbReference>
<dbReference type="GO" id="GO:0005524">
    <property type="term" value="F:ATP binding"/>
    <property type="evidence" value="ECO:0007669"/>
    <property type="project" value="InterPro"/>
</dbReference>
<dbReference type="CDD" id="cd17920">
    <property type="entry name" value="DEXHc_RecQ"/>
    <property type="match status" value="1"/>
</dbReference>
<keyword evidence="8" id="KW-1185">Reference proteome</keyword>
<evidence type="ECO:0000256" key="3">
    <source>
        <dbReference type="ARBA" id="ARBA00023125"/>
    </source>
</evidence>
<evidence type="ECO:0000259" key="6">
    <source>
        <dbReference type="PROSITE" id="PS51192"/>
    </source>
</evidence>
<dbReference type="FunFam" id="3.40.50.300:FF:001389">
    <property type="entry name" value="ATP-dependent DNA helicase RecQ"/>
    <property type="match status" value="1"/>
</dbReference>
<dbReference type="GO" id="GO:0005737">
    <property type="term" value="C:cytoplasm"/>
    <property type="evidence" value="ECO:0007669"/>
    <property type="project" value="TreeGrafter"/>
</dbReference>
<dbReference type="EMBL" id="JAAAHY010000691">
    <property type="protein sequence ID" value="KAF9959110.1"/>
    <property type="molecule type" value="Genomic_DNA"/>
</dbReference>
<dbReference type="GO" id="GO:0043138">
    <property type="term" value="F:3'-5' DNA helicase activity"/>
    <property type="evidence" value="ECO:0007669"/>
    <property type="project" value="TreeGrafter"/>
</dbReference>
<dbReference type="AlphaFoldDB" id="A0A9P6M183"/>
<evidence type="ECO:0000256" key="1">
    <source>
        <dbReference type="ARBA" id="ARBA00005446"/>
    </source>
</evidence>
<keyword evidence="7" id="KW-0347">Helicase</keyword>
<dbReference type="PANTHER" id="PTHR13710">
    <property type="entry name" value="DNA HELICASE RECQ FAMILY MEMBER"/>
    <property type="match status" value="1"/>
</dbReference>
<evidence type="ECO:0000313" key="8">
    <source>
        <dbReference type="Proteomes" id="UP000738359"/>
    </source>
</evidence>
<keyword evidence="3" id="KW-0238">DNA-binding</keyword>
<keyword evidence="7" id="KW-0067">ATP-binding</keyword>
<dbReference type="PROSITE" id="PS00690">
    <property type="entry name" value="DEAH_ATP_HELICASE"/>
    <property type="match status" value="1"/>
</dbReference>
<dbReference type="InterPro" id="IPR014001">
    <property type="entry name" value="Helicase_ATP-bd"/>
</dbReference>
<sequence>MTALREIFDLRDFRPNQLAAITATLSGMYVFVLMPTSGGKSLCYQLPATVGNGSKNTPTGVTVVISPLLSIMQDQATQLINKGVPTVIFRGKIAVDMRHFVLDQLNKQDTIVKLAYMTPEMLCRSEQAQSTIRRLHNRGLLARFVIDEAHCVSQWGHDFRPDYMSLHQLKVMYPAVLLMARTATANNMVQHDIWETLDNQAPLE</sequence>
<protein>
    <submittedName>
        <fullName evidence="7">ATP-dependent DNA helicase sgs1</fullName>
    </submittedName>
</protein>
<dbReference type="OrthoDB" id="10261556at2759"/>
<dbReference type="InterPro" id="IPR002464">
    <property type="entry name" value="DNA/RNA_helicase_DEAH_CS"/>
</dbReference>
<keyword evidence="4" id="KW-0413">Isomerase</keyword>
<feature type="domain" description="Helicase ATP-binding" evidence="6">
    <location>
        <begin position="21"/>
        <end position="203"/>
    </location>
</feature>
<dbReference type="GO" id="GO:0003677">
    <property type="term" value="F:DNA binding"/>
    <property type="evidence" value="ECO:0007669"/>
    <property type="project" value="UniProtKB-KW"/>
</dbReference>
<dbReference type="SUPFAM" id="SSF52540">
    <property type="entry name" value="P-loop containing nucleoside triphosphate hydrolases"/>
    <property type="match status" value="1"/>
</dbReference>
<dbReference type="GO" id="GO:0000724">
    <property type="term" value="P:double-strand break repair via homologous recombination"/>
    <property type="evidence" value="ECO:0007669"/>
    <property type="project" value="TreeGrafter"/>
</dbReference>
<accession>A0A9P6M183</accession>
<dbReference type="GO" id="GO:0005634">
    <property type="term" value="C:nucleus"/>
    <property type="evidence" value="ECO:0007669"/>
    <property type="project" value="TreeGrafter"/>
</dbReference>
<gene>
    <name evidence="7" type="primary">SGS1_2</name>
    <name evidence="7" type="ORF">BGZ70_008972</name>
</gene>
<name>A0A9P6M183_MORAP</name>
<dbReference type="Proteomes" id="UP000738359">
    <property type="component" value="Unassembled WGS sequence"/>
</dbReference>
<dbReference type="InterPro" id="IPR011545">
    <property type="entry name" value="DEAD/DEAH_box_helicase_dom"/>
</dbReference>
<comment type="caution">
    <text evidence="7">The sequence shown here is derived from an EMBL/GenBank/DDBJ whole genome shotgun (WGS) entry which is preliminary data.</text>
</comment>
<organism evidence="7 8">
    <name type="scientific">Mortierella alpina</name>
    <name type="common">Oleaginous fungus</name>
    <name type="synonym">Mortierella renispora</name>
    <dbReference type="NCBI Taxonomy" id="64518"/>
    <lineage>
        <taxon>Eukaryota</taxon>
        <taxon>Fungi</taxon>
        <taxon>Fungi incertae sedis</taxon>
        <taxon>Mucoromycota</taxon>
        <taxon>Mortierellomycotina</taxon>
        <taxon>Mortierellomycetes</taxon>
        <taxon>Mortierellales</taxon>
        <taxon>Mortierellaceae</taxon>
        <taxon>Mortierella</taxon>
    </lineage>
</organism>
<keyword evidence="5" id="KW-0539">Nucleus</keyword>
<comment type="similarity">
    <text evidence="1">Belongs to the helicase family. RecQ subfamily.</text>
</comment>
<proteinExistence type="inferred from homology"/>
<dbReference type="GO" id="GO:0016787">
    <property type="term" value="F:hydrolase activity"/>
    <property type="evidence" value="ECO:0007669"/>
    <property type="project" value="UniProtKB-KW"/>
</dbReference>